<dbReference type="GO" id="GO:0008270">
    <property type="term" value="F:zinc ion binding"/>
    <property type="evidence" value="ECO:0007669"/>
    <property type="project" value="UniProtKB-KW"/>
</dbReference>
<evidence type="ECO:0000313" key="9">
    <source>
        <dbReference type="EMBL" id="WWC89633.1"/>
    </source>
</evidence>
<proteinExistence type="predicted"/>
<dbReference type="GeneID" id="91095228"/>
<protein>
    <recommendedName>
        <fullName evidence="8">Xylanolytic transcriptional activator regulatory domain-containing protein</fullName>
    </recommendedName>
</protein>
<keyword evidence="6" id="KW-0539">Nucleus</keyword>
<dbReference type="CDD" id="cd12148">
    <property type="entry name" value="fungal_TF_MHR"/>
    <property type="match status" value="1"/>
</dbReference>
<gene>
    <name evidence="9" type="ORF">L201_004558</name>
</gene>
<evidence type="ECO:0000259" key="8">
    <source>
        <dbReference type="Pfam" id="PF04082"/>
    </source>
</evidence>
<evidence type="ECO:0000256" key="7">
    <source>
        <dbReference type="SAM" id="MobiDB-lite"/>
    </source>
</evidence>
<feature type="domain" description="Xylanolytic transcriptional activator regulatory" evidence="8">
    <location>
        <begin position="237"/>
        <end position="479"/>
    </location>
</feature>
<keyword evidence="2" id="KW-0479">Metal-binding</keyword>
<dbReference type="InterPro" id="IPR051059">
    <property type="entry name" value="VerF-like"/>
</dbReference>
<evidence type="ECO:0000313" key="10">
    <source>
        <dbReference type="Proteomes" id="UP001355207"/>
    </source>
</evidence>
<keyword evidence="10" id="KW-1185">Reference proteome</keyword>
<feature type="region of interest" description="Disordered" evidence="7">
    <location>
        <begin position="17"/>
        <end position="56"/>
    </location>
</feature>
<organism evidence="9 10">
    <name type="scientific">Kwoniella dendrophila CBS 6074</name>
    <dbReference type="NCBI Taxonomy" id="1295534"/>
    <lineage>
        <taxon>Eukaryota</taxon>
        <taxon>Fungi</taxon>
        <taxon>Dikarya</taxon>
        <taxon>Basidiomycota</taxon>
        <taxon>Agaricomycotina</taxon>
        <taxon>Tremellomycetes</taxon>
        <taxon>Tremellales</taxon>
        <taxon>Cryptococcaceae</taxon>
        <taxon>Kwoniella</taxon>
    </lineage>
</organism>
<dbReference type="Proteomes" id="UP001355207">
    <property type="component" value="Chromosome 5"/>
</dbReference>
<comment type="subcellular location">
    <subcellularLocation>
        <location evidence="1">Nucleus</location>
    </subcellularLocation>
</comment>
<dbReference type="GO" id="GO:0000981">
    <property type="term" value="F:DNA-binding transcription factor activity, RNA polymerase II-specific"/>
    <property type="evidence" value="ECO:0007669"/>
    <property type="project" value="InterPro"/>
</dbReference>
<dbReference type="GO" id="GO:0000978">
    <property type="term" value="F:RNA polymerase II cis-regulatory region sequence-specific DNA binding"/>
    <property type="evidence" value="ECO:0007669"/>
    <property type="project" value="InterPro"/>
</dbReference>
<dbReference type="Pfam" id="PF04082">
    <property type="entry name" value="Fungal_trans"/>
    <property type="match status" value="1"/>
</dbReference>
<evidence type="ECO:0000256" key="6">
    <source>
        <dbReference type="ARBA" id="ARBA00023242"/>
    </source>
</evidence>
<keyword evidence="5" id="KW-0862">Zinc</keyword>
<evidence type="ECO:0000256" key="1">
    <source>
        <dbReference type="ARBA" id="ARBA00004123"/>
    </source>
</evidence>
<evidence type="ECO:0000256" key="2">
    <source>
        <dbReference type="ARBA" id="ARBA00022723"/>
    </source>
</evidence>
<dbReference type="GO" id="GO:0006351">
    <property type="term" value="P:DNA-templated transcription"/>
    <property type="evidence" value="ECO:0007669"/>
    <property type="project" value="InterPro"/>
</dbReference>
<sequence length="719" mass="79295">MPVAPSQYICETEGCGKTFTSSTRSPSRSSRASIPSSAHKVAEITHPISKSPPPDSLAITNYQNAETAATVNITSETSSLPNTQPVWNGTTNQHNATISTGEITLPFVPSITPIPDNTNLPDLVQPFSETGNTLDLSSWLRLGQPSEYLFDEQVYGWVEQILTEQNQTQVQQSPVTFDTYFPVITTPVSQTDISHTAELPIIGEDKVAALQQMWSCISLVNGNTISGSTSITQYFSIGWRIIMARFPIIHVPSFDVTTAPSSFLTAIIALGAVHSVEQVDRDFAKEILPFARAMAVSEPLNDPTARLQTIQGFLISAITGEQLDTIEQHQAQGMVSHAMALMRRFGFLHMTGSGEISANQYDQEAQWRSWAEQESRRRTLWVCWMMDIRSVTLGHHFGSRARSPFRMIIELPCRNDCWLAPNSFAWARRLHISQTIPQALKSTLNKDWSKEWFADTQLAFARLVVIHALAALAWDLAHRDLMLPAEFSSDGPTKIAISLVLGLQSLGKHPSLFDENISAPIKPLTAESYDISTAACLDILVDLTSLEIACGVSAVGIMQNVKTSDRLEANSKLRTWSRTNEATQAAVIAADFLKQSLESVSRWPKSVSHAWTAYLAFLVLWAYETWNSDGHNTLSSDNDANHPEVVSQGSQGQRHAEKAVQYCSQIMNVAGASNYNTPGPRDISSLGLVTIQLMQEVQADIVIQHTQTLSRILEGMRRG</sequence>
<evidence type="ECO:0000256" key="5">
    <source>
        <dbReference type="ARBA" id="ARBA00022833"/>
    </source>
</evidence>
<dbReference type="EMBL" id="CP144102">
    <property type="protein sequence ID" value="WWC89633.1"/>
    <property type="molecule type" value="Genomic_DNA"/>
</dbReference>
<dbReference type="AlphaFoldDB" id="A0AAX4JXL0"/>
<keyword evidence="3" id="KW-0677">Repeat</keyword>
<dbReference type="GO" id="GO:0005634">
    <property type="term" value="C:nucleus"/>
    <property type="evidence" value="ECO:0007669"/>
    <property type="project" value="UniProtKB-SubCell"/>
</dbReference>
<dbReference type="PANTHER" id="PTHR40626:SF11">
    <property type="entry name" value="ZINC FINGER PROTEIN YPR022C"/>
    <property type="match status" value="1"/>
</dbReference>
<evidence type="ECO:0000256" key="4">
    <source>
        <dbReference type="ARBA" id="ARBA00022771"/>
    </source>
</evidence>
<keyword evidence="4" id="KW-0863">Zinc-finger</keyword>
<dbReference type="GO" id="GO:0000785">
    <property type="term" value="C:chromatin"/>
    <property type="evidence" value="ECO:0007669"/>
    <property type="project" value="TreeGrafter"/>
</dbReference>
<dbReference type="PANTHER" id="PTHR40626">
    <property type="entry name" value="MIP31509P"/>
    <property type="match status" value="1"/>
</dbReference>
<evidence type="ECO:0000256" key="3">
    <source>
        <dbReference type="ARBA" id="ARBA00022737"/>
    </source>
</evidence>
<dbReference type="InterPro" id="IPR007219">
    <property type="entry name" value="XnlR_reg_dom"/>
</dbReference>
<accession>A0AAX4JXL0</accession>
<name>A0AAX4JXL0_9TREE</name>
<feature type="compositionally biased region" description="Low complexity" evidence="7">
    <location>
        <begin position="20"/>
        <end position="38"/>
    </location>
</feature>
<reference evidence="9 10" key="1">
    <citation type="submission" date="2024-01" db="EMBL/GenBank/DDBJ databases">
        <title>Comparative genomics of Cryptococcus and Kwoniella reveals pathogenesis evolution and contrasting modes of karyotype evolution via chromosome fusion or intercentromeric recombination.</title>
        <authorList>
            <person name="Coelho M.A."/>
            <person name="David-Palma M."/>
            <person name="Shea T."/>
            <person name="Bowers K."/>
            <person name="McGinley-Smith S."/>
            <person name="Mohammad A.W."/>
            <person name="Gnirke A."/>
            <person name="Yurkov A.M."/>
            <person name="Nowrousian M."/>
            <person name="Sun S."/>
            <person name="Cuomo C.A."/>
            <person name="Heitman J."/>
        </authorList>
    </citation>
    <scope>NUCLEOTIDE SEQUENCE [LARGE SCALE GENOMIC DNA]</scope>
    <source>
        <strain evidence="9 10">CBS 6074</strain>
    </source>
</reference>
<dbReference type="RefSeq" id="XP_066076396.1">
    <property type="nucleotide sequence ID" value="XM_066220299.1"/>
</dbReference>